<dbReference type="InterPro" id="IPR008984">
    <property type="entry name" value="SMAD_FHA_dom_sf"/>
</dbReference>
<evidence type="ECO:0000259" key="2">
    <source>
        <dbReference type="PROSITE" id="PS50006"/>
    </source>
</evidence>
<feature type="compositionally biased region" description="Polar residues" evidence="1">
    <location>
        <begin position="944"/>
        <end position="957"/>
    </location>
</feature>
<feature type="compositionally biased region" description="Basic and acidic residues" evidence="1">
    <location>
        <begin position="1320"/>
        <end position="1329"/>
    </location>
</feature>
<feature type="compositionally biased region" description="Low complexity" evidence="1">
    <location>
        <begin position="750"/>
        <end position="768"/>
    </location>
</feature>
<feature type="compositionally biased region" description="Basic and acidic residues" evidence="1">
    <location>
        <begin position="1343"/>
        <end position="1352"/>
    </location>
</feature>
<evidence type="ECO:0000313" key="3">
    <source>
        <dbReference type="EMBL" id="PNF39678.1"/>
    </source>
</evidence>
<feature type="region of interest" description="Disordered" evidence="1">
    <location>
        <begin position="159"/>
        <end position="282"/>
    </location>
</feature>
<feature type="compositionally biased region" description="Basic and acidic residues" evidence="1">
    <location>
        <begin position="1919"/>
        <end position="1932"/>
    </location>
</feature>
<feature type="region of interest" description="Disordered" evidence="1">
    <location>
        <begin position="306"/>
        <end position="486"/>
    </location>
</feature>
<dbReference type="Pfam" id="PF00498">
    <property type="entry name" value="FHA"/>
    <property type="match status" value="1"/>
</dbReference>
<dbReference type="GO" id="GO:0007088">
    <property type="term" value="P:regulation of mitotic nuclear division"/>
    <property type="evidence" value="ECO:0007669"/>
    <property type="project" value="TreeGrafter"/>
</dbReference>
<feature type="compositionally biased region" description="Basic and acidic residues" evidence="1">
    <location>
        <begin position="1527"/>
        <end position="1539"/>
    </location>
</feature>
<feature type="compositionally biased region" description="Polar residues" evidence="1">
    <location>
        <begin position="1829"/>
        <end position="1843"/>
    </location>
</feature>
<dbReference type="CDD" id="cd22673">
    <property type="entry name" value="FHA_Ki67"/>
    <property type="match status" value="1"/>
</dbReference>
<feature type="region of interest" description="Disordered" evidence="1">
    <location>
        <begin position="514"/>
        <end position="556"/>
    </location>
</feature>
<feature type="region of interest" description="Disordered" evidence="1">
    <location>
        <begin position="675"/>
        <end position="840"/>
    </location>
</feature>
<feature type="compositionally biased region" description="Basic and acidic residues" evidence="1">
    <location>
        <begin position="1592"/>
        <end position="1609"/>
    </location>
</feature>
<proteinExistence type="predicted"/>
<evidence type="ECO:0000256" key="1">
    <source>
        <dbReference type="SAM" id="MobiDB-lite"/>
    </source>
</evidence>
<dbReference type="InterPro" id="IPR000253">
    <property type="entry name" value="FHA_dom"/>
</dbReference>
<dbReference type="SUPFAM" id="SSF49879">
    <property type="entry name" value="SMAD/FHA domain"/>
    <property type="match status" value="1"/>
</dbReference>
<comment type="caution">
    <text evidence="3">The sequence shown here is derived from an EMBL/GenBank/DDBJ whole genome shotgun (WGS) entry which is preliminary data.</text>
</comment>
<reference evidence="3 4" key="1">
    <citation type="submission" date="2017-12" db="EMBL/GenBank/DDBJ databases">
        <title>Hemimetabolous genomes reveal molecular basis of termite eusociality.</title>
        <authorList>
            <person name="Harrison M.C."/>
            <person name="Jongepier E."/>
            <person name="Robertson H.M."/>
            <person name="Arning N."/>
            <person name="Bitard-Feildel T."/>
            <person name="Chao H."/>
            <person name="Childers C.P."/>
            <person name="Dinh H."/>
            <person name="Doddapaneni H."/>
            <person name="Dugan S."/>
            <person name="Gowin J."/>
            <person name="Greiner C."/>
            <person name="Han Y."/>
            <person name="Hu H."/>
            <person name="Hughes D.S.T."/>
            <person name="Huylmans A.-K."/>
            <person name="Kemena C."/>
            <person name="Kremer L.P.M."/>
            <person name="Lee S.L."/>
            <person name="Lopez-Ezquerra A."/>
            <person name="Mallet L."/>
            <person name="Monroy-Kuhn J.M."/>
            <person name="Moser A."/>
            <person name="Murali S.C."/>
            <person name="Muzny D.M."/>
            <person name="Otani S."/>
            <person name="Piulachs M.-D."/>
            <person name="Poelchau M."/>
            <person name="Qu J."/>
            <person name="Schaub F."/>
            <person name="Wada-Katsumata A."/>
            <person name="Worley K.C."/>
            <person name="Xie Q."/>
            <person name="Ylla G."/>
            <person name="Poulsen M."/>
            <person name="Gibbs R.A."/>
            <person name="Schal C."/>
            <person name="Richards S."/>
            <person name="Belles X."/>
            <person name="Korb J."/>
            <person name="Bornberg-Bauer E."/>
        </authorList>
    </citation>
    <scope>NUCLEOTIDE SEQUENCE [LARGE SCALE GENOMIC DNA]</scope>
    <source>
        <tissue evidence="3">Whole body</tissue>
    </source>
</reference>
<feature type="compositionally biased region" description="Low complexity" evidence="1">
    <location>
        <begin position="855"/>
        <end position="875"/>
    </location>
</feature>
<feature type="region of interest" description="Disordered" evidence="1">
    <location>
        <begin position="1453"/>
        <end position="1939"/>
    </location>
</feature>
<evidence type="ECO:0000313" key="4">
    <source>
        <dbReference type="Proteomes" id="UP000235965"/>
    </source>
</evidence>
<dbReference type="PROSITE" id="PS50006">
    <property type="entry name" value="FHA_DOMAIN"/>
    <property type="match status" value="1"/>
</dbReference>
<dbReference type="GO" id="GO:0005694">
    <property type="term" value="C:chromosome"/>
    <property type="evidence" value="ECO:0007669"/>
    <property type="project" value="TreeGrafter"/>
</dbReference>
<feature type="compositionally biased region" description="Basic and acidic residues" evidence="1">
    <location>
        <begin position="1158"/>
        <end position="1191"/>
    </location>
</feature>
<dbReference type="Gene3D" id="2.60.200.20">
    <property type="match status" value="1"/>
</dbReference>
<feature type="compositionally biased region" description="Basic and acidic residues" evidence="1">
    <location>
        <begin position="372"/>
        <end position="417"/>
    </location>
</feature>
<keyword evidence="4" id="KW-1185">Reference proteome</keyword>
<dbReference type="SMART" id="SM00240">
    <property type="entry name" value="FHA"/>
    <property type="match status" value="1"/>
</dbReference>
<dbReference type="GO" id="GO:0005634">
    <property type="term" value="C:nucleus"/>
    <property type="evidence" value="ECO:0007669"/>
    <property type="project" value="TreeGrafter"/>
</dbReference>
<feature type="region of interest" description="Disordered" evidence="1">
    <location>
        <begin position="855"/>
        <end position="957"/>
    </location>
</feature>
<feature type="compositionally biased region" description="Basic and acidic residues" evidence="1">
    <location>
        <begin position="1274"/>
        <end position="1283"/>
    </location>
</feature>
<feature type="domain" description="FHA" evidence="2">
    <location>
        <begin position="27"/>
        <end position="77"/>
    </location>
</feature>
<dbReference type="PANTHER" id="PTHR21603:SF18">
    <property type="entry name" value="ANTIGEN KI-67-LIKE PROTEIN"/>
    <property type="match status" value="1"/>
</dbReference>
<dbReference type="PANTHER" id="PTHR21603">
    <property type="entry name" value="ANTIGEN KI-67-LIKE PROTEIN"/>
    <property type="match status" value="1"/>
</dbReference>
<dbReference type="Proteomes" id="UP000235965">
    <property type="component" value="Unassembled WGS sequence"/>
</dbReference>
<gene>
    <name evidence="3" type="ORF">B7P43_G05627</name>
</gene>
<dbReference type="GO" id="GO:0051983">
    <property type="term" value="P:regulation of chromosome segregation"/>
    <property type="evidence" value="ECO:0007669"/>
    <property type="project" value="TreeGrafter"/>
</dbReference>
<feature type="compositionally biased region" description="Polar residues" evidence="1">
    <location>
        <begin position="436"/>
        <end position="446"/>
    </location>
</feature>
<feature type="compositionally biased region" description="Basic and acidic residues" evidence="1">
    <location>
        <begin position="1251"/>
        <end position="1260"/>
    </location>
</feature>
<feature type="compositionally biased region" description="Polar residues" evidence="1">
    <location>
        <begin position="813"/>
        <end position="824"/>
    </location>
</feature>
<dbReference type="InParanoid" id="A0A2J7RFS3"/>
<accession>A0A2J7RFS3</accession>
<protein>
    <recommendedName>
        <fullName evidence="2">FHA domain-containing protein</fullName>
    </recommendedName>
</protein>
<name>A0A2J7RFS3_9NEOP</name>
<feature type="compositionally biased region" description="Low complexity" evidence="1">
    <location>
        <begin position="1470"/>
        <end position="1483"/>
    </location>
</feature>
<dbReference type="OrthoDB" id="8196459at2759"/>
<feature type="compositionally biased region" description="Low complexity" evidence="1">
    <location>
        <begin position="265"/>
        <end position="278"/>
    </location>
</feature>
<dbReference type="EMBL" id="NEVH01004410">
    <property type="protein sequence ID" value="PNF39678.1"/>
    <property type="molecule type" value="Genomic_DNA"/>
</dbReference>
<feature type="compositionally biased region" description="Low complexity" evidence="1">
    <location>
        <begin position="1746"/>
        <end position="1760"/>
    </location>
</feature>
<feature type="compositionally biased region" description="Polar residues" evidence="1">
    <location>
        <begin position="162"/>
        <end position="176"/>
    </location>
</feature>
<feature type="compositionally biased region" description="Polar residues" evidence="1">
    <location>
        <begin position="1611"/>
        <end position="1623"/>
    </location>
</feature>
<dbReference type="STRING" id="105785.A0A2J7RFS3"/>
<feature type="compositionally biased region" description="Basic and acidic residues" evidence="1">
    <location>
        <begin position="1366"/>
        <end position="1375"/>
    </location>
</feature>
<feature type="compositionally biased region" description="Polar residues" evidence="1">
    <location>
        <begin position="726"/>
        <end position="738"/>
    </location>
</feature>
<sequence>MLTRGHLIIIKRDGKDGSVYPVTTTTCSVGRGLQNDIRIHVQSVSQEHCKIYTSDFQPAILKNLSSTNPTKVNNAPIGENEHHLEHGDVITTGERSFRWEYLPPSRYYRPTKAKTSPLRGSTGMVGMPISVLQSTLGTQSFNRRSGIVTERKIKLSPALMASSDQTPAKCDTSFSPSRRLVAIVSPQRRPQSEKKASRASAGGSRAPNQEDEGSSAVPMSGTKVIAQSRRQKSPVAAGPVTNVSSSADKTVAELRNQSSGKRMDSTPSSRKSSRLYSKSARKATESYNNVKIFQNVRSWQSLVTNRKAPLVSSKARKSVGSTPLPKVSRIPTLVKSVSRLSRAKTPESAKTSRRSGGNLKKKKTPVSSVKTKKSEQKRPVAVSAEERKRKCESGLRSAERAAKRLKLESPKTPDKKKMAALLVCHGKGSRPKTPQLVVSSSPQRVTDTLKVKHKSRTPTSVPKSHGLAVQKTRRKKSENLRASSDGMTSAKDVFSLEISPNFKFDSDVILSNVSSGQRAENKERPLTSSQKSRRSRALKSEKTASPEPGKITDLSGVAELFNSPAKATSTRKRASLVSGDTVQTHNAVLSEGRHSSDNSVDLHTLNIFELQTDVSSGKKTPKSTARQSLFKSLMKKSIKHNSALIDDSMGNAETLGFLPDISYVGRESRSVSVGFPVTSEETNQSSSRKSRYLSGKWSSNSEPHSPATRKFSSSPELEQKVRPLTVSGTPVSEQTASRRSSRIGVHSPESVKSTSSSLSKFGSKGTSFPPGTPVSELSGSIRRSRSSIVTQSPKCDKSDLKSLPGTNKKGKSVSPSMSPYNKTASAMDLMDTGGAGSSPGSIVQNFTSTCLRMSSGSSAGTGKGAISVSGSSVSPKKPDLVKNLSSYLDEESPSSSGSRFKKSSERHVRTSSRSGFSLDVVSPQKSMLLQERKTRSSQKRIAHSSMNQTQSPTPVSQNTTFDFDSVRTPHIPVENLVSPLSSNRKRKSLGWQDISMILQKRNSEPAIKKRHISERVDGNVTFLNDSSVHPLSPQQLFSSSLIDEPIHTSRSAGQGWESYDNFSPGLKTCVSSKNASPYVHAIQNIKNMSPAVSLSGRGRIHRFSAGSRISQSFGNNMNNISGALQLMKTPSSPKSPVNDLPDVNGGEKLTTVRRTSKSPKDGLTDVHVVEQLIKDPRSPKLPRSELKDVCNMRRLTKTPGSPKSPKNGLRNVRGVRNVMKTLRSPKSPQNDLRDVRGVRNLMKTPRSPKSPKNDLRDVRGVRQLLKTPRSPKSPKNDLRDVRGVRNVMKTPRSPKSPQNDLRDVRGVRNLMKTPRSPKSPKNDLRDVRGVRNLMKTPRSPKSPKNDLRDVRGVRQLLKTPRSPKSPKNDLRDVRGVRNLLKTPRSPKSPRNDLRDVRGVRNLMKTPRSPKSPKNDLTDVRGVKRLMTTPQVTRSPKNDITDVDGVKELMETPRSGAHGLTDIDEHCLEKTPTSPSPRSGSRASLTHSKLKTPERYSVDGTVPSIATRTRHRQASGKTAPIKHSPKFIKTEVPEADRSDAEGSLDQKNISVHEEVKTNNARSRRNRKGPDLGIVKAEIADRSTTPRSKKRQKENKAQNKEDLSPEKHLDMSVESTDTSLSSARAQNRVHFGIPNSPDIPVAQFTRKKRGVVDAAVQQRSSPPGTRKTLRSKGSVKGESIAKEDINDQSVSLPAVRKTRGTKLTSAVEVASSPARRKRGAKVAADAESSPVPSKRRHGVIAQSNTEESSPPRTRRGTVTTGSELSSSPKRQQAVIVTMNAKPLPPRTRSRAIVSTETEIPESPVTKKTRSKLTLKTAVTSPPVATAVPQEDSFTSANKQLTSEVSPSPAGKRRKQTKAVEQSATKPARKLRGTKLSDVSEDETGPSDTKTRSRKPRIISSPVLKAKSPPVVTRRGGKRSAKREVSPEAVTERRTRASRRRK</sequence>
<organism evidence="3 4">
    <name type="scientific">Cryptotermes secundus</name>
    <dbReference type="NCBI Taxonomy" id="105785"/>
    <lineage>
        <taxon>Eukaryota</taxon>
        <taxon>Metazoa</taxon>
        <taxon>Ecdysozoa</taxon>
        <taxon>Arthropoda</taxon>
        <taxon>Hexapoda</taxon>
        <taxon>Insecta</taxon>
        <taxon>Pterygota</taxon>
        <taxon>Neoptera</taxon>
        <taxon>Polyneoptera</taxon>
        <taxon>Dictyoptera</taxon>
        <taxon>Blattodea</taxon>
        <taxon>Blattoidea</taxon>
        <taxon>Termitoidae</taxon>
        <taxon>Kalotermitidae</taxon>
        <taxon>Cryptotermitinae</taxon>
        <taxon>Cryptotermes</taxon>
    </lineage>
</organism>
<feature type="compositionally biased region" description="Basic and acidic residues" evidence="1">
    <location>
        <begin position="1389"/>
        <end position="1398"/>
    </location>
</feature>
<feature type="region of interest" description="Disordered" evidence="1">
    <location>
        <begin position="1129"/>
        <end position="1417"/>
    </location>
</feature>